<dbReference type="PANTHER" id="PTHR41283:SF1">
    <property type="entry name" value="AMINOGLYCOSIDE PHOSPHOTRANSFERASE DOMAIN-CONTAINING PROTEIN"/>
    <property type="match status" value="1"/>
</dbReference>
<accession>A0A1J6WK07</accession>
<dbReference type="OrthoDB" id="334783at2"/>
<organism evidence="2 3">
    <name type="scientific">Rossellomorea aquimaris</name>
    <dbReference type="NCBI Taxonomy" id="189382"/>
    <lineage>
        <taxon>Bacteria</taxon>
        <taxon>Bacillati</taxon>
        <taxon>Bacillota</taxon>
        <taxon>Bacilli</taxon>
        <taxon>Bacillales</taxon>
        <taxon>Bacillaceae</taxon>
        <taxon>Rossellomorea</taxon>
    </lineage>
</organism>
<dbReference type="Gene3D" id="3.90.1200.10">
    <property type="match status" value="1"/>
</dbReference>
<gene>
    <name evidence="2" type="ORF">BHE18_16810</name>
</gene>
<keyword evidence="3" id="KW-1185">Reference proteome</keyword>
<dbReference type="InterPro" id="IPR011009">
    <property type="entry name" value="Kinase-like_dom_sf"/>
</dbReference>
<dbReference type="Pfam" id="PF01636">
    <property type="entry name" value="APH"/>
    <property type="match status" value="1"/>
</dbReference>
<reference evidence="2 3" key="1">
    <citation type="submission" date="2016-09" db="EMBL/GenBank/DDBJ databases">
        <title>Bacillus aquimaris SAMM genome sequence reveals colonization and biosurfactant production capacities.</title>
        <authorList>
            <person name="Waghmode S.R."/>
            <person name="Suryavanshi M.V."/>
        </authorList>
    </citation>
    <scope>NUCLEOTIDE SEQUENCE [LARGE SCALE GENOMIC DNA]</scope>
    <source>
        <strain evidence="2 3">SAMM</strain>
    </source>
</reference>
<protein>
    <recommendedName>
        <fullName evidence="1">Protein kinase domain-containing protein</fullName>
    </recommendedName>
</protein>
<evidence type="ECO:0000313" key="2">
    <source>
        <dbReference type="EMBL" id="OIU68587.1"/>
    </source>
</evidence>
<dbReference type="PROSITE" id="PS50011">
    <property type="entry name" value="PROTEIN_KINASE_DOM"/>
    <property type="match status" value="1"/>
</dbReference>
<dbReference type="GO" id="GO:0004672">
    <property type="term" value="F:protein kinase activity"/>
    <property type="evidence" value="ECO:0007669"/>
    <property type="project" value="InterPro"/>
</dbReference>
<sequence length="575" mass="66320">MLDIKTDRRFKVIEPVNKGWSSDKKYYVETVTGERLLLRTADRSQYEMKKSEFEAMKQLAEKGISMSNPLEFGLCDDGESVYTLFTWCDGEDAAEVLPKLTDTEQYELGLKSGRYLRQIHSVPAPADEESWEMKFNRKADSKIKQYKDCPIKIDGGDQIIAYIEANRYLLRGRPQSFHHGDYHVGNMVISEEKELSIIDFNRHDFGDPWEEFNRIVWSASASPHFATGQLNGYFGGRPPQEFFKLMAFYISSNMLSSISWAIVFGEKEVEVMKEQAKEVMEWFDDMNNPVPTWYLENFYVQYIYGIPYKLKSPFDFSFMEQYGEVFKVYDDQDSGNICFGVKNGDGRYFIKFAGAPTVRYSGKPVDAVAELKAAAHVYKELAHPHLIPLIRTEEVGGGFAAIFEWTDGECMGRMYPLSREKFMMMPDRTRLGVFNDIIDFHIHVIAKGYVAIDFYDGSILYDFKKEKTFICDIDLYSKRPYINEMGRMWGSSRFMSPEEFELGAEIDEATNVYLMGATAFALFGGETDRSRDQWRLSGELCNTATKAVSDDRTSRHQTLTEFKEEWVRGTGTLTR</sequence>
<proteinExistence type="predicted"/>
<feature type="domain" description="Protein kinase" evidence="1">
    <location>
        <begin position="314"/>
        <end position="575"/>
    </location>
</feature>
<dbReference type="AlphaFoldDB" id="A0A1J6WK07"/>
<dbReference type="SUPFAM" id="SSF56112">
    <property type="entry name" value="Protein kinase-like (PK-like)"/>
    <property type="match status" value="2"/>
</dbReference>
<dbReference type="GO" id="GO:0005524">
    <property type="term" value="F:ATP binding"/>
    <property type="evidence" value="ECO:0007669"/>
    <property type="project" value="InterPro"/>
</dbReference>
<dbReference type="PANTHER" id="PTHR41283">
    <property type="entry name" value="AMINOGLYCOSIDE PHOSPHOTRANSFERASE"/>
    <property type="match status" value="1"/>
</dbReference>
<dbReference type="InterPro" id="IPR002575">
    <property type="entry name" value="Aminoglycoside_PTrfase"/>
</dbReference>
<name>A0A1J6WK07_9BACI</name>
<dbReference type="Gene3D" id="1.10.510.10">
    <property type="entry name" value="Transferase(Phosphotransferase) domain 1"/>
    <property type="match status" value="1"/>
</dbReference>
<evidence type="ECO:0000313" key="3">
    <source>
        <dbReference type="Proteomes" id="UP000182062"/>
    </source>
</evidence>
<evidence type="ECO:0000259" key="1">
    <source>
        <dbReference type="PROSITE" id="PS50011"/>
    </source>
</evidence>
<dbReference type="Proteomes" id="UP000182062">
    <property type="component" value="Unassembled WGS sequence"/>
</dbReference>
<dbReference type="InterPro" id="IPR000719">
    <property type="entry name" value="Prot_kinase_dom"/>
</dbReference>
<comment type="caution">
    <text evidence="2">The sequence shown here is derived from an EMBL/GenBank/DDBJ whole genome shotgun (WGS) entry which is preliminary data.</text>
</comment>
<dbReference type="RefSeq" id="WP_071620015.1">
    <property type="nucleotide sequence ID" value="NZ_MINN01000128.1"/>
</dbReference>
<dbReference type="EMBL" id="MINN01000128">
    <property type="protein sequence ID" value="OIU68587.1"/>
    <property type="molecule type" value="Genomic_DNA"/>
</dbReference>